<keyword evidence="8" id="KW-1185">Reference proteome</keyword>
<evidence type="ECO:0000313" key="7">
    <source>
        <dbReference type="EMBL" id="KAL1555343.1"/>
    </source>
</evidence>
<evidence type="ECO:0000256" key="3">
    <source>
        <dbReference type="ARBA" id="ARBA00022679"/>
    </source>
</evidence>
<dbReference type="InterPro" id="IPR058980">
    <property type="entry name" value="Glyco_transf_N"/>
</dbReference>
<organism evidence="7 8">
    <name type="scientific">Salvia divinorum</name>
    <name type="common">Maria pastora</name>
    <name type="synonym">Diviner's sage</name>
    <dbReference type="NCBI Taxonomy" id="28513"/>
    <lineage>
        <taxon>Eukaryota</taxon>
        <taxon>Viridiplantae</taxon>
        <taxon>Streptophyta</taxon>
        <taxon>Embryophyta</taxon>
        <taxon>Tracheophyta</taxon>
        <taxon>Spermatophyta</taxon>
        <taxon>Magnoliopsida</taxon>
        <taxon>eudicotyledons</taxon>
        <taxon>Gunneridae</taxon>
        <taxon>Pentapetalae</taxon>
        <taxon>asterids</taxon>
        <taxon>lamiids</taxon>
        <taxon>Lamiales</taxon>
        <taxon>Lamiaceae</taxon>
        <taxon>Nepetoideae</taxon>
        <taxon>Mentheae</taxon>
        <taxon>Salviinae</taxon>
        <taxon>Salvia</taxon>
        <taxon>Salvia subgen. Calosphace</taxon>
    </lineage>
</organism>
<dbReference type="PANTHER" id="PTHR48044:SF23">
    <property type="entry name" value="ANTHOCYANIDIN 3-O-GLUCOSYLTRANSFERASE-LIKE"/>
    <property type="match status" value="1"/>
</dbReference>
<dbReference type="SUPFAM" id="SSF53756">
    <property type="entry name" value="UDP-Glycosyltransferase/glycogen phosphorylase"/>
    <property type="match status" value="1"/>
</dbReference>
<feature type="domain" description="Glycosyltransferase N-terminal" evidence="6">
    <location>
        <begin position="10"/>
        <end position="242"/>
    </location>
</feature>
<evidence type="ECO:0000256" key="4">
    <source>
        <dbReference type="RuleBase" id="RU003718"/>
    </source>
</evidence>
<keyword evidence="3 4" id="KW-0808">Transferase</keyword>
<accession>A0ABD1HFV8</accession>
<dbReference type="InterPro" id="IPR035595">
    <property type="entry name" value="UDP_glycos_trans_CS"/>
</dbReference>
<dbReference type="Pfam" id="PF00201">
    <property type="entry name" value="UDPGT"/>
    <property type="match status" value="1"/>
</dbReference>
<dbReference type="GO" id="GO:0009690">
    <property type="term" value="P:cytokinin metabolic process"/>
    <property type="evidence" value="ECO:0007669"/>
    <property type="project" value="UniProtKB-ARBA"/>
</dbReference>
<name>A0ABD1HFV8_SALDI</name>
<evidence type="ECO:0000256" key="1">
    <source>
        <dbReference type="ARBA" id="ARBA00009995"/>
    </source>
</evidence>
<dbReference type="Proteomes" id="UP001567538">
    <property type="component" value="Unassembled WGS sequence"/>
</dbReference>
<comment type="caution">
    <text evidence="7">The sequence shown here is derived from an EMBL/GenBank/DDBJ whole genome shotgun (WGS) entry which is preliminary data.</text>
</comment>
<reference evidence="7 8" key="1">
    <citation type="submission" date="2024-06" db="EMBL/GenBank/DDBJ databases">
        <title>A chromosome level genome sequence of Diviner's sage (Salvia divinorum).</title>
        <authorList>
            <person name="Ford S.A."/>
            <person name="Ro D.-K."/>
            <person name="Ness R.W."/>
            <person name="Phillips M.A."/>
        </authorList>
    </citation>
    <scope>NUCLEOTIDE SEQUENCE [LARGE SCALE GENOMIC DNA]</scope>
    <source>
        <strain evidence="7">SAF-2024a</strain>
        <tissue evidence="7">Leaf</tissue>
    </source>
</reference>
<evidence type="ECO:0000256" key="2">
    <source>
        <dbReference type="ARBA" id="ARBA00022676"/>
    </source>
</evidence>
<evidence type="ECO:0000256" key="5">
    <source>
        <dbReference type="RuleBase" id="RU362057"/>
    </source>
</evidence>
<dbReference type="PANTHER" id="PTHR48044">
    <property type="entry name" value="GLYCOSYLTRANSFERASE"/>
    <property type="match status" value="1"/>
</dbReference>
<evidence type="ECO:0000259" key="6">
    <source>
        <dbReference type="Pfam" id="PF26168"/>
    </source>
</evidence>
<dbReference type="CDD" id="cd03784">
    <property type="entry name" value="GT1_Gtf-like"/>
    <property type="match status" value="1"/>
</dbReference>
<protein>
    <recommendedName>
        <fullName evidence="5">Glycosyltransferase</fullName>
        <ecNumber evidence="5">2.4.1.-</ecNumber>
    </recommendedName>
</protein>
<dbReference type="GO" id="GO:0016138">
    <property type="term" value="P:glycoside biosynthetic process"/>
    <property type="evidence" value="ECO:0007669"/>
    <property type="project" value="UniProtKB-ARBA"/>
</dbReference>
<dbReference type="GO" id="GO:0050404">
    <property type="term" value="F:zeatin O-beta-D-xylosyltransferase activity"/>
    <property type="evidence" value="ECO:0007669"/>
    <property type="project" value="UniProtKB-ARBA"/>
</dbReference>
<dbReference type="PROSITE" id="PS00375">
    <property type="entry name" value="UDPGT"/>
    <property type="match status" value="1"/>
</dbReference>
<dbReference type="AlphaFoldDB" id="A0ABD1HFV8"/>
<sequence length="466" mass="51652">MAANQEEIPLTIVMVPLPAQGHLNQLLHLCRLIAARDIPVHYVAGEAHIRQARTRVHGWNPSSAASIYFHDLPTPTFSNPPPNPNATTKFPAQLIPSLTSVMHLRQPVFELVRRLAASTRRLAVVYDSSLPYVVQDVPTIPNAEAYCFHSIAAFSVYSFSWEYRGKPALKKEASIIELVPSDDGCFPPEFTEVMQFQHNLPKFSSGDIYNTSRVIEGSYVDLLADEKSTGTGKIWAVGPFNPVSVSERMQSEEKEASLKWLDKQSLNSVILVSFGSTCSLSDEQISEIAVGLEKSGQKFIWVIREADRGNIFEGDVRRAPLPEMYEERVRERGLILRDWAPQLEILGHEATGGFLTHCGWNSCIESISMGVPVVAWPMHSDQPRNAVLMTKVLGIGVEAAEWAHRDRVTPSGAVESAVKRLMASEEGEEIRRRAAELGDAVRKSVLQGGVSVKEMDSFIAHITKSE</sequence>
<evidence type="ECO:0000313" key="8">
    <source>
        <dbReference type="Proteomes" id="UP001567538"/>
    </source>
</evidence>
<dbReference type="Gene3D" id="3.40.50.2000">
    <property type="entry name" value="Glycogen Phosphorylase B"/>
    <property type="match status" value="2"/>
</dbReference>
<dbReference type="FunFam" id="3.40.50.2000:FF:000060">
    <property type="entry name" value="Glycosyltransferase"/>
    <property type="match status" value="1"/>
</dbReference>
<dbReference type="Pfam" id="PF26168">
    <property type="entry name" value="Glyco_transf_N"/>
    <property type="match status" value="1"/>
</dbReference>
<comment type="similarity">
    <text evidence="1 4">Belongs to the UDP-glycosyltransferase family.</text>
</comment>
<proteinExistence type="inferred from homology"/>
<keyword evidence="2 4" id="KW-0328">Glycosyltransferase</keyword>
<dbReference type="EMBL" id="JBEAFC010000006">
    <property type="protein sequence ID" value="KAL1555343.1"/>
    <property type="molecule type" value="Genomic_DNA"/>
</dbReference>
<dbReference type="EC" id="2.4.1.-" evidence="5"/>
<dbReference type="InterPro" id="IPR002213">
    <property type="entry name" value="UDP_glucos_trans"/>
</dbReference>
<gene>
    <name evidence="7" type="ORF">AAHA92_15798</name>
</gene>
<dbReference type="FunFam" id="3.40.50.2000:FF:000238">
    <property type="entry name" value="Glycosyltransferase"/>
    <property type="match status" value="1"/>
</dbReference>